<gene>
    <name evidence="1" type="ORF">FHG66_01155</name>
</gene>
<reference evidence="1 2" key="1">
    <citation type="submission" date="2019-06" db="EMBL/GenBank/DDBJ databases">
        <title>YIM 131921 draft genome.</title>
        <authorList>
            <person name="Jiang L."/>
        </authorList>
    </citation>
    <scope>NUCLEOTIDE SEQUENCE [LARGE SCALE GENOMIC DNA]</scope>
    <source>
        <strain evidence="1 2">YIM 131921</strain>
    </source>
</reference>
<dbReference type="EMBL" id="VDFU01000001">
    <property type="protein sequence ID" value="TNC52931.1"/>
    <property type="molecule type" value="Genomic_DNA"/>
</dbReference>
<comment type="caution">
    <text evidence="1">The sequence shown here is derived from an EMBL/GenBank/DDBJ whole genome shotgun (WGS) entry which is preliminary data.</text>
</comment>
<dbReference type="Proteomes" id="UP000305887">
    <property type="component" value="Unassembled WGS sequence"/>
</dbReference>
<organism evidence="1 2">
    <name type="scientific">Rubellimicrobium rubrum</name>
    <dbReference type="NCBI Taxonomy" id="2585369"/>
    <lineage>
        <taxon>Bacteria</taxon>
        <taxon>Pseudomonadati</taxon>
        <taxon>Pseudomonadota</taxon>
        <taxon>Alphaproteobacteria</taxon>
        <taxon>Rhodobacterales</taxon>
        <taxon>Roseobacteraceae</taxon>
        <taxon>Rubellimicrobium</taxon>
    </lineage>
</organism>
<name>A0A5C4N792_9RHOB</name>
<dbReference type="Gene3D" id="3.30.530.20">
    <property type="match status" value="1"/>
</dbReference>
<keyword evidence="2" id="KW-1185">Reference proteome</keyword>
<accession>A0A5C4N792</accession>
<dbReference type="SUPFAM" id="SSF55961">
    <property type="entry name" value="Bet v1-like"/>
    <property type="match status" value="1"/>
</dbReference>
<proteinExistence type="predicted"/>
<protein>
    <recommendedName>
        <fullName evidence="3">ATPase</fullName>
    </recommendedName>
</protein>
<evidence type="ECO:0000313" key="1">
    <source>
        <dbReference type="EMBL" id="TNC52931.1"/>
    </source>
</evidence>
<dbReference type="OrthoDB" id="9805228at2"/>
<dbReference type="AlphaFoldDB" id="A0A5C4N792"/>
<dbReference type="RefSeq" id="WP_139074809.1">
    <property type="nucleotide sequence ID" value="NZ_VDFU01000001.1"/>
</dbReference>
<sequence length="87" mass="9131">MQFANRHRWTELSPPGDGAGRIAFLMDGLDGSPPKAVTVTLTSEGLGTRLRQVMVFPTAAEVAVARSHDAEAKGLQTLGKLAASLGE</sequence>
<evidence type="ECO:0000313" key="2">
    <source>
        <dbReference type="Proteomes" id="UP000305887"/>
    </source>
</evidence>
<dbReference type="InterPro" id="IPR023393">
    <property type="entry name" value="START-like_dom_sf"/>
</dbReference>
<evidence type="ECO:0008006" key="3">
    <source>
        <dbReference type="Google" id="ProtNLM"/>
    </source>
</evidence>